<feature type="domain" description="Rho termination factor-like N-terminal" evidence="2">
    <location>
        <begin position="173"/>
        <end position="209"/>
    </location>
</feature>
<feature type="region of interest" description="Disordered" evidence="1">
    <location>
        <begin position="1"/>
        <end position="212"/>
    </location>
</feature>
<keyword evidence="4" id="KW-1185">Reference proteome</keyword>
<proteinExistence type="predicted"/>
<gene>
    <name evidence="3" type="ORF">HNR61_005016</name>
</gene>
<organism evidence="3 4">
    <name type="scientific">Actinomadura namibiensis</name>
    <dbReference type="NCBI Taxonomy" id="182080"/>
    <lineage>
        <taxon>Bacteria</taxon>
        <taxon>Bacillati</taxon>
        <taxon>Actinomycetota</taxon>
        <taxon>Actinomycetes</taxon>
        <taxon>Streptosporangiales</taxon>
        <taxon>Thermomonosporaceae</taxon>
        <taxon>Actinomadura</taxon>
    </lineage>
</organism>
<evidence type="ECO:0000313" key="4">
    <source>
        <dbReference type="Proteomes" id="UP000572680"/>
    </source>
</evidence>
<feature type="compositionally biased region" description="Basic and acidic residues" evidence="1">
    <location>
        <begin position="106"/>
        <end position="137"/>
    </location>
</feature>
<dbReference type="EMBL" id="JACJIA010000006">
    <property type="protein sequence ID" value="MBA8953366.1"/>
    <property type="molecule type" value="Genomic_DNA"/>
</dbReference>
<feature type="compositionally biased region" description="Basic and acidic residues" evidence="1">
    <location>
        <begin position="21"/>
        <end position="30"/>
    </location>
</feature>
<name>A0A7W3QNB5_ACTNM</name>
<accession>A0A7W3QNB5</accession>
<reference evidence="3 4" key="1">
    <citation type="submission" date="2020-08" db="EMBL/GenBank/DDBJ databases">
        <title>Genomic Encyclopedia of Type Strains, Phase IV (KMG-IV): sequencing the most valuable type-strain genomes for metagenomic binning, comparative biology and taxonomic classification.</title>
        <authorList>
            <person name="Goeker M."/>
        </authorList>
    </citation>
    <scope>NUCLEOTIDE SEQUENCE [LARGE SCALE GENOMIC DNA]</scope>
    <source>
        <strain evidence="3 4">DSM 44197</strain>
    </source>
</reference>
<sequence length="212" mass="22549">MPVLRNLPAALRPVPRTARAAWDKTRDRAAELTTRLRRRTAQSDESSSGAPAETSAEAPATDTTDKSAPKPGPKAAAESAPEPVGRSTEKAAPKTPEKTTGSVAGKKTEEPQKDQEKDQKPQKAEKAEKAEKSEKPAARAVRKPPAKQAGTTRTPAKKNAVAGGPGGKDTGGDLNGMAKQDLYRRAQELDIPGRSKMSKEQLAEAIRRADRS</sequence>
<feature type="compositionally biased region" description="Low complexity" evidence="1">
    <location>
        <begin position="46"/>
        <end position="62"/>
    </location>
</feature>
<evidence type="ECO:0000259" key="2">
    <source>
        <dbReference type="Pfam" id="PF07498"/>
    </source>
</evidence>
<dbReference type="Pfam" id="PF07498">
    <property type="entry name" value="Rho_N"/>
    <property type="match status" value="1"/>
</dbReference>
<dbReference type="Proteomes" id="UP000572680">
    <property type="component" value="Unassembled WGS sequence"/>
</dbReference>
<evidence type="ECO:0000256" key="1">
    <source>
        <dbReference type="SAM" id="MobiDB-lite"/>
    </source>
</evidence>
<comment type="caution">
    <text evidence="3">The sequence shown here is derived from an EMBL/GenBank/DDBJ whole genome shotgun (WGS) entry which is preliminary data.</text>
</comment>
<feature type="compositionally biased region" description="Low complexity" evidence="1">
    <location>
        <begin position="73"/>
        <end position="83"/>
    </location>
</feature>
<evidence type="ECO:0000313" key="3">
    <source>
        <dbReference type="EMBL" id="MBA8953366.1"/>
    </source>
</evidence>
<dbReference type="AlphaFoldDB" id="A0A7W3QNB5"/>
<feature type="compositionally biased region" description="Basic and acidic residues" evidence="1">
    <location>
        <begin position="181"/>
        <end position="212"/>
    </location>
</feature>
<dbReference type="InterPro" id="IPR011112">
    <property type="entry name" value="Rho-like_N"/>
</dbReference>
<feature type="compositionally biased region" description="Basic and acidic residues" evidence="1">
    <location>
        <begin position="87"/>
        <end position="97"/>
    </location>
</feature>
<dbReference type="RefSeq" id="WP_182845528.1">
    <property type="nucleotide sequence ID" value="NZ_BAAALP010000001.1"/>
</dbReference>
<protein>
    <submittedName>
        <fullName evidence="3">Type IV secretory pathway VirB10-like protein</fullName>
    </submittedName>
</protein>